<reference evidence="2 3" key="2">
    <citation type="submission" date="2007-06" db="EMBL/GenBank/DDBJ databases">
        <title>Draft genome sequence of Pseudoflavonifractor capillosus ATCC 29799.</title>
        <authorList>
            <person name="Sudarsanam P."/>
            <person name="Ley R."/>
            <person name="Guruge J."/>
            <person name="Turnbaugh P.J."/>
            <person name="Mahowald M."/>
            <person name="Liep D."/>
            <person name="Gordon J."/>
        </authorList>
    </citation>
    <scope>NUCLEOTIDE SEQUENCE [LARGE SCALE GENOMIC DNA]</scope>
    <source>
        <strain evidence="2 3">ATCC 29799</strain>
    </source>
</reference>
<dbReference type="eggNOG" id="ENOG5032S0W">
    <property type="taxonomic scope" value="Bacteria"/>
</dbReference>
<name>A6NU95_9FIRM</name>
<evidence type="ECO:0000313" key="3">
    <source>
        <dbReference type="Proteomes" id="UP000003639"/>
    </source>
</evidence>
<feature type="compositionally biased region" description="Basic residues" evidence="1">
    <location>
        <begin position="116"/>
        <end position="133"/>
    </location>
</feature>
<dbReference type="OrthoDB" id="1861947at2"/>
<accession>A6NU95</accession>
<gene>
    <name evidence="2" type="ORF">BACCAP_01777</name>
</gene>
<reference evidence="2 3" key="1">
    <citation type="submission" date="2007-04" db="EMBL/GenBank/DDBJ databases">
        <authorList>
            <person name="Fulton L."/>
            <person name="Clifton S."/>
            <person name="Fulton B."/>
            <person name="Xu J."/>
            <person name="Minx P."/>
            <person name="Pepin K.H."/>
            <person name="Johnson M."/>
            <person name="Thiruvilangam P."/>
            <person name="Bhonagiri V."/>
            <person name="Nash W.E."/>
            <person name="Mardis E.R."/>
            <person name="Wilson R.K."/>
        </authorList>
    </citation>
    <scope>NUCLEOTIDE SEQUENCE [LARGE SCALE GENOMIC DNA]</scope>
    <source>
        <strain evidence="2 3">ATCC 29799</strain>
    </source>
</reference>
<dbReference type="EMBL" id="AAXG02000011">
    <property type="protein sequence ID" value="EDN00442.1"/>
    <property type="molecule type" value="Genomic_DNA"/>
</dbReference>
<proteinExistence type="predicted"/>
<dbReference type="RefSeq" id="WP_006572322.1">
    <property type="nucleotide sequence ID" value="NZ_AAXG02000011.1"/>
</dbReference>
<dbReference type="AlphaFoldDB" id="A6NU95"/>
<keyword evidence="3" id="KW-1185">Reference proteome</keyword>
<organism evidence="2 3">
    <name type="scientific">Pseudoflavonifractor capillosus ATCC 29799</name>
    <dbReference type="NCBI Taxonomy" id="411467"/>
    <lineage>
        <taxon>Bacteria</taxon>
        <taxon>Bacillati</taxon>
        <taxon>Bacillota</taxon>
        <taxon>Clostridia</taxon>
        <taxon>Eubacteriales</taxon>
        <taxon>Oscillospiraceae</taxon>
        <taxon>Pseudoflavonifractor</taxon>
    </lineage>
</organism>
<dbReference type="STRING" id="411467.BACCAP_01777"/>
<protein>
    <submittedName>
        <fullName evidence="2">Uncharacterized protein</fullName>
    </submittedName>
</protein>
<feature type="region of interest" description="Disordered" evidence="1">
    <location>
        <begin position="110"/>
        <end position="133"/>
    </location>
</feature>
<dbReference type="Proteomes" id="UP000003639">
    <property type="component" value="Unassembled WGS sequence"/>
</dbReference>
<evidence type="ECO:0000313" key="2">
    <source>
        <dbReference type="EMBL" id="EDN00442.1"/>
    </source>
</evidence>
<comment type="caution">
    <text evidence="2">The sequence shown here is derived from an EMBL/GenBank/DDBJ whole genome shotgun (WGS) entry which is preliminary data.</text>
</comment>
<evidence type="ECO:0000256" key="1">
    <source>
        <dbReference type="SAM" id="MobiDB-lite"/>
    </source>
</evidence>
<sequence length="133" mass="14981">MAGKEISLTGELHMSSTGSHMTVDAVEALKVIGLAYGLYDHAEEFRGLRVSLQDGARPALVVQQDISLHGSPCWETIRTLTDDPEQIRRYMAFRETLKMVQNMDWEQEKGPARQGLCHHHASLKKKGKDAHER</sequence>